<dbReference type="AlphaFoldDB" id="A0A9J7ZLN7"/>
<evidence type="ECO:0000256" key="3">
    <source>
        <dbReference type="ARBA" id="ARBA00022737"/>
    </source>
</evidence>
<evidence type="ECO:0000256" key="2">
    <source>
        <dbReference type="ARBA" id="ARBA00022490"/>
    </source>
</evidence>
<proteinExistence type="predicted"/>
<dbReference type="InterPro" id="IPR050637">
    <property type="entry name" value="NLRP_innate_immun_reg"/>
</dbReference>
<dbReference type="Ensembl" id="ENSCCRT00000188471.1">
    <property type="protein sequence ID" value="ENSCCRP00000131696.1"/>
    <property type="gene ID" value="ENSCCRG00000072887.1"/>
</dbReference>
<dbReference type="PANTHER" id="PTHR45690:SF19">
    <property type="entry name" value="NACHT, LRR AND PYD DOMAINS-CONTAINING PROTEIN 3"/>
    <property type="match status" value="1"/>
</dbReference>
<dbReference type="GeneTree" id="ENSGT00940000159520"/>
<dbReference type="PANTHER" id="PTHR45690">
    <property type="entry name" value="NACHT, LRR AND PYD DOMAINS-CONTAINING PROTEIN 12"/>
    <property type="match status" value="1"/>
</dbReference>
<evidence type="ECO:0000256" key="1">
    <source>
        <dbReference type="ARBA" id="ARBA00004496"/>
    </source>
</evidence>
<accession>A0A9J7ZLN7</accession>
<protein>
    <submittedName>
        <fullName evidence="4">Uncharacterized protein</fullName>
    </submittedName>
</protein>
<name>A0A9J7ZLN7_CYPCA</name>
<organism evidence="4 5">
    <name type="scientific">Cyprinus carpio carpio</name>
    <dbReference type="NCBI Taxonomy" id="630221"/>
    <lineage>
        <taxon>Eukaryota</taxon>
        <taxon>Metazoa</taxon>
        <taxon>Chordata</taxon>
        <taxon>Craniata</taxon>
        <taxon>Vertebrata</taxon>
        <taxon>Euteleostomi</taxon>
        <taxon>Actinopterygii</taxon>
        <taxon>Neopterygii</taxon>
        <taxon>Teleostei</taxon>
        <taxon>Ostariophysi</taxon>
        <taxon>Cypriniformes</taxon>
        <taxon>Cyprinidae</taxon>
        <taxon>Cyprininae</taxon>
        <taxon>Cyprinus</taxon>
    </lineage>
</organism>
<keyword evidence="3" id="KW-0677">Repeat</keyword>
<sequence length="147" mass="16834">MQFKEDLTKEDRDSRQKLWPLIKKARDEGKSAYFVGGRGFIEGWSDMILKFKASVIDKCKFVIEFNSDECVELAGRYTEPVIIQKCKEQNEKYSIVWVKCVHTFGLKPSSHLLSNDKNHSIRINQLFSPDCDGNTPKTVLLSGDSGR</sequence>
<keyword evidence="5" id="KW-1185">Reference proteome</keyword>
<keyword evidence="2" id="KW-0963">Cytoplasm</keyword>
<dbReference type="Proteomes" id="UP001108240">
    <property type="component" value="Unplaced"/>
</dbReference>
<reference evidence="4" key="1">
    <citation type="submission" date="2025-08" db="UniProtKB">
        <authorList>
            <consortium name="Ensembl"/>
        </authorList>
    </citation>
    <scope>IDENTIFICATION</scope>
</reference>
<reference evidence="4" key="2">
    <citation type="submission" date="2025-09" db="UniProtKB">
        <authorList>
            <consortium name="Ensembl"/>
        </authorList>
    </citation>
    <scope>IDENTIFICATION</scope>
</reference>
<dbReference type="GO" id="GO:0005737">
    <property type="term" value="C:cytoplasm"/>
    <property type="evidence" value="ECO:0007669"/>
    <property type="project" value="UniProtKB-SubCell"/>
</dbReference>
<evidence type="ECO:0000313" key="5">
    <source>
        <dbReference type="Proteomes" id="UP001108240"/>
    </source>
</evidence>
<evidence type="ECO:0000313" key="4">
    <source>
        <dbReference type="Ensembl" id="ENSCCRP00000131696.1"/>
    </source>
</evidence>
<comment type="subcellular location">
    <subcellularLocation>
        <location evidence="1">Cytoplasm</location>
    </subcellularLocation>
</comment>